<keyword evidence="3" id="KW-1185">Reference proteome</keyword>
<dbReference type="InterPro" id="IPR029058">
    <property type="entry name" value="AB_hydrolase_fold"/>
</dbReference>
<dbReference type="Proteomes" id="UP000319342">
    <property type="component" value="Chromosome"/>
</dbReference>
<name>A0A518D4P3_9BACT</name>
<evidence type="ECO:0000259" key="1">
    <source>
        <dbReference type="Pfam" id="PF12146"/>
    </source>
</evidence>
<keyword evidence="2" id="KW-0378">Hydrolase</keyword>
<dbReference type="SUPFAM" id="SSF53474">
    <property type="entry name" value="alpha/beta-Hydrolases"/>
    <property type="match status" value="1"/>
</dbReference>
<dbReference type="EMBL" id="CP036290">
    <property type="protein sequence ID" value="QDU86436.1"/>
    <property type="molecule type" value="Genomic_DNA"/>
</dbReference>
<dbReference type="Gene3D" id="3.40.50.1820">
    <property type="entry name" value="alpha/beta hydrolase"/>
    <property type="match status" value="1"/>
</dbReference>
<feature type="domain" description="Serine aminopeptidase S33" evidence="1">
    <location>
        <begin position="168"/>
        <end position="227"/>
    </location>
</feature>
<dbReference type="GO" id="GO:0052689">
    <property type="term" value="F:carboxylic ester hydrolase activity"/>
    <property type="evidence" value="ECO:0007669"/>
    <property type="project" value="TreeGrafter"/>
</dbReference>
<proteinExistence type="predicted"/>
<accession>A0A518D4P3</accession>
<evidence type="ECO:0000313" key="2">
    <source>
        <dbReference type="EMBL" id="QDU86436.1"/>
    </source>
</evidence>
<dbReference type="OrthoDB" id="9777090at2"/>
<dbReference type="AlphaFoldDB" id="A0A518D4P3"/>
<reference evidence="2 3" key="1">
    <citation type="submission" date="2019-02" db="EMBL/GenBank/DDBJ databases">
        <title>Deep-cultivation of Planctomycetes and their phenomic and genomic characterization uncovers novel biology.</title>
        <authorList>
            <person name="Wiegand S."/>
            <person name="Jogler M."/>
            <person name="Boedeker C."/>
            <person name="Pinto D."/>
            <person name="Vollmers J."/>
            <person name="Rivas-Marin E."/>
            <person name="Kohn T."/>
            <person name="Peeters S.H."/>
            <person name="Heuer A."/>
            <person name="Rast P."/>
            <person name="Oberbeckmann S."/>
            <person name="Bunk B."/>
            <person name="Jeske O."/>
            <person name="Meyerdierks A."/>
            <person name="Storesund J.E."/>
            <person name="Kallscheuer N."/>
            <person name="Luecker S."/>
            <person name="Lage O.M."/>
            <person name="Pohl T."/>
            <person name="Merkel B.J."/>
            <person name="Hornburger P."/>
            <person name="Mueller R.-W."/>
            <person name="Bruemmer F."/>
            <person name="Labrenz M."/>
            <person name="Spormann A.M."/>
            <person name="Op den Camp H."/>
            <person name="Overmann J."/>
            <person name="Amann R."/>
            <person name="Jetten M.S.M."/>
            <person name="Mascher T."/>
            <person name="Medema M.H."/>
            <person name="Devos D.P."/>
            <person name="Kaster A.-K."/>
            <person name="Ovreas L."/>
            <person name="Rohde M."/>
            <person name="Galperin M.Y."/>
            <person name="Jogler C."/>
        </authorList>
    </citation>
    <scope>NUCLEOTIDE SEQUENCE [LARGE SCALE GENOMIC DNA]</scope>
    <source>
        <strain evidence="2 3">Pla163</strain>
    </source>
</reference>
<feature type="domain" description="Serine aminopeptidase S33" evidence="1">
    <location>
        <begin position="32"/>
        <end position="141"/>
    </location>
</feature>
<gene>
    <name evidence="2" type="ORF">Pla163_35870</name>
</gene>
<dbReference type="RefSeq" id="WP_145191653.1">
    <property type="nucleotide sequence ID" value="NZ_CP036290.1"/>
</dbReference>
<organism evidence="2 3">
    <name type="scientific">Rohdeia mirabilis</name>
    <dbReference type="NCBI Taxonomy" id="2528008"/>
    <lineage>
        <taxon>Bacteria</taxon>
        <taxon>Pseudomonadati</taxon>
        <taxon>Planctomycetota</taxon>
        <taxon>Planctomycetia</taxon>
        <taxon>Planctomycetia incertae sedis</taxon>
        <taxon>Rohdeia</taxon>
    </lineage>
</organism>
<dbReference type="InterPro" id="IPR022742">
    <property type="entry name" value="Hydrolase_4"/>
</dbReference>
<protein>
    <submittedName>
        <fullName evidence="2">Alpha/beta hydrolase family protein</fullName>
    </submittedName>
</protein>
<evidence type="ECO:0000313" key="3">
    <source>
        <dbReference type="Proteomes" id="UP000319342"/>
    </source>
</evidence>
<sequence>MSGANNIGSAEVRNAAGERLDLAFHPARTEGDALLVIGHGVTANKDRAFLVALAEAVAERGIAALRFSFSGNGDSEGRFEDSTITKEVADLGAVLDAVEASGPWRIAYAGHSMGGAVGVLRASEDPRLTALVSLAGMVRTAQFAERKFGDQQPGASLMWDKPECPLSQTFMDDMRLIGSVLDRAPKIEVPWLLVHGDADTVVPVEDTLDAARAAPNATTALLPGADHVFSDDATAQMLDETVPWLVERLLV</sequence>
<dbReference type="InterPro" id="IPR053145">
    <property type="entry name" value="AB_hydrolase_Est10"/>
</dbReference>
<dbReference type="PANTHER" id="PTHR43265:SF1">
    <property type="entry name" value="ESTERASE ESTD"/>
    <property type="match status" value="1"/>
</dbReference>
<dbReference type="Pfam" id="PF12146">
    <property type="entry name" value="Hydrolase_4"/>
    <property type="match status" value="2"/>
</dbReference>
<dbReference type="PANTHER" id="PTHR43265">
    <property type="entry name" value="ESTERASE ESTD"/>
    <property type="match status" value="1"/>
</dbReference>